<dbReference type="InterPro" id="IPR036236">
    <property type="entry name" value="Znf_C2H2_sf"/>
</dbReference>
<keyword evidence="5" id="KW-1185">Reference proteome</keyword>
<evidence type="ECO:0000256" key="2">
    <source>
        <dbReference type="SAM" id="MobiDB-lite"/>
    </source>
</evidence>
<dbReference type="PROSITE" id="PS50157">
    <property type="entry name" value="ZINC_FINGER_C2H2_2"/>
    <property type="match status" value="1"/>
</dbReference>
<dbReference type="PROSITE" id="PS00028">
    <property type="entry name" value="ZINC_FINGER_C2H2_1"/>
    <property type="match status" value="1"/>
</dbReference>
<evidence type="ECO:0000313" key="5">
    <source>
        <dbReference type="Proteomes" id="UP000249390"/>
    </source>
</evidence>
<proteinExistence type="predicted"/>
<name>A0A328EAN1_9ASTE</name>
<dbReference type="GO" id="GO:0008270">
    <property type="term" value="F:zinc ion binding"/>
    <property type="evidence" value="ECO:0007669"/>
    <property type="project" value="UniProtKB-KW"/>
</dbReference>
<dbReference type="PANTHER" id="PTHR35744:SF2">
    <property type="entry name" value="OS06G0166200 PROTEIN"/>
    <property type="match status" value="1"/>
</dbReference>
<dbReference type="SUPFAM" id="SSF57667">
    <property type="entry name" value="beta-beta-alpha zinc fingers"/>
    <property type="match status" value="1"/>
</dbReference>
<reference evidence="4 5" key="1">
    <citation type="submission" date="2018-06" db="EMBL/GenBank/DDBJ databases">
        <title>The Genome of Cuscuta australis (Dodder) Provides Insight into the Evolution of Plant Parasitism.</title>
        <authorList>
            <person name="Liu H."/>
        </authorList>
    </citation>
    <scope>NUCLEOTIDE SEQUENCE [LARGE SCALE GENOMIC DNA]</scope>
    <source>
        <strain evidence="5">cv. Yunnan</strain>
        <tissue evidence="4">Vines</tissue>
    </source>
</reference>
<dbReference type="PANTHER" id="PTHR35744">
    <property type="entry name" value="C2H2-TYPE DOMAIN-CONTAINING PROTEIN"/>
    <property type="match status" value="1"/>
</dbReference>
<keyword evidence="1" id="KW-0863">Zinc-finger</keyword>
<sequence length="400" mass="45895">MGYIFWCKCSMVQFKIPLSFISKQNLSPAFSFSPMLPLPTKPSVVAHRTFGWSIRSVAAEHEIDMVRNKRGVYTAKPKEVVVLWDLDNKPPRGPPYQAAVELKRMAQRFGNVGDMSAFANRHAFTHLPRWVIDERRERRRLDNLERRGDLTPHQPYVCSVCGRKCKTNSDLKNHFKQLHERERQKKLDRMASLKGKKRQRYRERFLDNNDKYAEAARRLIAPKQGYGLGSELKRAGVFVRMVADKPQAADLALKQRMRQHSMSRGGVDWVVLVSDDSDFSEMLRGAQEVNLGTVVVGDLDRALGRHADVWVPWLAVEKGEIGEDDLVVVIGKEKNNERLSVGGLSEEVIDFDGFAERRQINSDLNVWEESDDEEYSIFDSEDNESDGDDDDEDDYFSLTL</sequence>
<dbReference type="AlphaFoldDB" id="A0A328EAN1"/>
<gene>
    <name evidence="4" type="ORF">DM860_012196</name>
</gene>
<evidence type="ECO:0000256" key="1">
    <source>
        <dbReference type="PROSITE-ProRule" id="PRU00042"/>
    </source>
</evidence>
<dbReference type="EMBL" id="NQVE01000018">
    <property type="protein sequence ID" value="RAL53581.1"/>
    <property type="molecule type" value="Genomic_DNA"/>
</dbReference>
<feature type="domain" description="C2H2-type" evidence="3">
    <location>
        <begin position="156"/>
        <end position="184"/>
    </location>
</feature>
<keyword evidence="1" id="KW-0479">Metal-binding</keyword>
<comment type="caution">
    <text evidence="4">The sequence shown here is derived from an EMBL/GenBank/DDBJ whole genome shotgun (WGS) entry which is preliminary data.</text>
</comment>
<organism evidence="4 5">
    <name type="scientific">Cuscuta australis</name>
    <dbReference type="NCBI Taxonomy" id="267555"/>
    <lineage>
        <taxon>Eukaryota</taxon>
        <taxon>Viridiplantae</taxon>
        <taxon>Streptophyta</taxon>
        <taxon>Embryophyta</taxon>
        <taxon>Tracheophyta</taxon>
        <taxon>Spermatophyta</taxon>
        <taxon>Magnoliopsida</taxon>
        <taxon>eudicotyledons</taxon>
        <taxon>Gunneridae</taxon>
        <taxon>Pentapetalae</taxon>
        <taxon>asterids</taxon>
        <taxon>lamiids</taxon>
        <taxon>Solanales</taxon>
        <taxon>Convolvulaceae</taxon>
        <taxon>Cuscuteae</taxon>
        <taxon>Cuscuta</taxon>
        <taxon>Cuscuta subgen. Grammica</taxon>
        <taxon>Cuscuta sect. Cleistogrammica</taxon>
    </lineage>
</organism>
<dbReference type="Gene3D" id="3.30.160.60">
    <property type="entry name" value="Classic Zinc Finger"/>
    <property type="match status" value="1"/>
</dbReference>
<dbReference type="CDD" id="cd18725">
    <property type="entry name" value="PIN_LabA-like"/>
    <property type="match status" value="1"/>
</dbReference>
<feature type="region of interest" description="Disordered" evidence="2">
    <location>
        <begin position="369"/>
        <end position="400"/>
    </location>
</feature>
<evidence type="ECO:0000313" key="4">
    <source>
        <dbReference type="EMBL" id="RAL53581.1"/>
    </source>
</evidence>
<keyword evidence="1" id="KW-0862">Zinc</keyword>
<dbReference type="InterPro" id="IPR013087">
    <property type="entry name" value="Znf_C2H2_type"/>
</dbReference>
<accession>A0A328EAN1</accession>
<evidence type="ECO:0000259" key="3">
    <source>
        <dbReference type="PROSITE" id="PS50157"/>
    </source>
</evidence>
<dbReference type="SMART" id="SM00355">
    <property type="entry name" value="ZnF_C2H2"/>
    <property type="match status" value="1"/>
</dbReference>
<dbReference type="Proteomes" id="UP000249390">
    <property type="component" value="Unassembled WGS sequence"/>
</dbReference>
<protein>
    <recommendedName>
        <fullName evidence="3">C2H2-type domain-containing protein</fullName>
    </recommendedName>
</protein>